<reference evidence="2 3" key="1">
    <citation type="journal article" date="2006" name="Science">
        <title>The genome of black cottonwood, Populus trichocarpa (Torr. &amp; Gray).</title>
        <authorList>
            <person name="Tuskan G.A."/>
            <person name="Difazio S."/>
            <person name="Jansson S."/>
            <person name="Bohlmann J."/>
            <person name="Grigoriev I."/>
            <person name="Hellsten U."/>
            <person name="Putnam N."/>
            <person name="Ralph S."/>
            <person name="Rombauts S."/>
            <person name="Salamov A."/>
            <person name="Schein J."/>
            <person name="Sterck L."/>
            <person name="Aerts A."/>
            <person name="Bhalerao R.R."/>
            <person name="Bhalerao R.P."/>
            <person name="Blaudez D."/>
            <person name="Boerjan W."/>
            <person name="Brun A."/>
            <person name="Brunner A."/>
            <person name="Busov V."/>
            <person name="Campbell M."/>
            <person name="Carlson J."/>
            <person name="Chalot M."/>
            <person name="Chapman J."/>
            <person name="Chen G.L."/>
            <person name="Cooper D."/>
            <person name="Coutinho P.M."/>
            <person name="Couturier J."/>
            <person name="Covert S."/>
            <person name="Cronk Q."/>
            <person name="Cunningham R."/>
            <person name="Davis J."/>
            <person name="Degroeve S."/>
            <person name="Dejardin A."/>
            <person name="Depamphilis C."/>
            <person name="Detter J."/>
            <person name="Dirks B."/>
            <person name="Dubchak I."/>
            <person name="Duplessis S."/>
            <person name="Ehlting J."/>
            <person name="Ellis B."/>
            <person name="Gendler K."/>
            <person name="Goodstein D."/>
            <person name="Gribskov M."/>
            <person name="Grimwood J."/>
            <person name="Groover A."/>
            <person name="Gunter L."/>
            <person name="Hamberger B."/>
            <person name="Heinze B."/>
            <person name="Helariutta Y."/>
            <person name="Henrissat B."/>
            <person name="Holligan D."/>
            <person name="Holt R."/>
            <person name="Huang W."/>
            <person name="Islam-Faridi N."/>
            <person name="Jones S."/>
            <person name="Jones-Rhoades M."/>
            <person name="Jorgensen R."/>
            <person name="Joshi C."/>
            <person name="Kangasjarvi J."/>
            <person name="Karlsson J."/>
            <person name="Kelleher C."/>
            <person name="Kirkpatrick R."/>
            <person name="Kirst M."/>
            <person name="Kohler A."/>
            <person name="Kalluri U."/>
            <person name="Larimer F."/>
            <person name="Leebens-Mack J."/>
            <person name="Leple J.C."/>
            <person name="Locascio P."/>
            <person name="Lou Y."/>
            <person name="Lucas S."/>
            <person name="Martin F."/>
            <person name="Montanini B."/>
            <person name="Napoli C."/>
            <person name="Nelson D.R."/>
            <person name="Nelson C."/>
            <person name="Nieminen K."/>
            <person name="Nilsson O."/>
            <person name="Pereda V."/>
            <person name="Peter G."/>
            <person name="Philippe R."/>
            <person name="Pilate G."/>
            <person name="Poliakov A."/>
            <person name="Razumovskaya J."/>
            <person name="Richardson P."/>
            <person name="Rinaldi C."/>
            <person name="Ritland K."/>
            <person name="Rouze P."/>
            <person name="Ryaboy D."/>
            <person name="Schmutz J."/>
            <person name="Schrader J."/>
            <person name="Segerman B."/>
            <person name="Shin H."/>
            <person name="Siddiqui A."/>
            <person name="Sterky F."/>
            <person name="Terry A."/>
            <person name="Tsai C.J."/>
            <person name="Uberbacher E."/>
            <person name="Unneberg P."/>
            <person name="Vahala J."/>
            <person name="Wall K."/>
            <person name="Wessler S."/>
            <person name="Yang G."/>
            <person name="Yin T."/>
            <person name="Douglas C."/>
            <person name="Marra M."/>
            <person name="Sandberg G."/>
            <person name="Van de Peer Y."/>
            <person name="Rokhsar D."/>
        </authorList>
    </citation>
    <scope>NUCLEOTIDE SEQUENCE [LARGE SCALE GENOMIC DNA]</scope>
    <source>
        <strain evidence="3">cv. Nisqually</strain>
    </source>
</reference>
<evidence type="ECO:0000313" key="2">
    <source>
        <dbReference type="EMBL" id="PNS93734.1"/>
    </source>
</evidence>
<dbReference type="EMBL" id="CM009307">
    <property type="protein sequence ID" value="PNS93734.1"/>
    <property type="molecule type" value="Genomic_DNA"/>
</dbReference>
<proteinExistence type="predicted"/>
<protein>
    <submittedName>
        <fullName evidence="2">Uncharacterized protein</fullName>
    </submittedName>
</protein>
<evidence type="ECO:0000256" key="1">
    <source>
        <dbReference type="SAM" id="MobiDB-lite"/>
    </source>
</evidence>
<dbReference type="InParanoid" id="A0A2K1WYX7"/>
<feature type="compositionally biased region" description="Low complexity" evidence="1">
    <location>
        <begin position="71"/>
        <end position="84"/>
    </location>
</feature>
<keyword evidence="3" id="KW-1185">Reference proteome</keyword>
<dbReference type="Proteomes" id="UP000006729">
    <property type="component" value="Chromosome 18"/>
</dbReference>
<accession>A0A2K1WYX7</accession>
<dbReference type="AlphaFoldDB" id="A0A2K1WYX7"/>
<gene>
    <name evidence="2" type="ORF">POPTR_018G104200</name>
</gene>
<name>A0A2K1WYX7_POPTR</name>
<evidence type="ECO:0000313" key="3">
    <source>
        <dbReference type="Proteomes" id="UP000006729"/>
    </source>
</evidence>
<organism evidence="2 3">
    <name type="scientific">Populus trichocarpa</name>
    <name type="common">Western balsam poplar</name>
    <name type="synonym">Populus balsamifera subsp. trichocarpa</name>
    <dbReference type="NCBI Taxonomy" id="3694"/>
    <lineage>
        <taxon>Eukaryota</taxon>
        <taxon>Viridiplantae</taxon>
        <taxon>Streptophyta</taxon>
        <taxon>Embryophyta</taxon>
        <taxon>Tracheophyta</taxon>
        <taxon>Spermatophyta</taxon>
        <taxon>Magnoliopsida</taxon>
        <taxon>eudicotyledons</taxon>
        <taxon>Gunneridae</taxon>
        <taxon>Pentapetalae</taxon>
        <taxon>rosids</taxon>
        <taxon>fabids</taxon>
        <taxon>Malpighiales</taxon>
        <taxon>Salicaceae</taxon>
        <taxon>Saliceae</taxon>
        <taxon>Populus</taxon>
    </lineage>
</organism>
<feature type="region of interest" description="Disordered" evidence="1">
    <location>
        <begin position="50"/>
        <end position="91"/>
    </location>
</feature>
<sequence length="91" mass="10108">MEKLGIHIESLSVSLKVEAVYLNSREHPLMNLLRVNDFYCLHGTLSREPPLYTGPVPDTDNNPSKVEGEMPSSHSPGHYSSGVSCPRDIEM</sequence>